<gene>
    <name evidence="3" type="ORF">S01H1_37352</name>
</gene>
<dbReference type="AlphaFoldDB" id="X0V0Y3"/>
<feature type="domain" description="Sulfatase N-terminal" evidence="2">
    <location>
        <begin position="13"/>
        <end position="103"/>
    </location>
</feature>
<accession>X0V0Y3</accession>
<dbReference type="InterPro" id="IPR051849">
    <property type="entry name" value="GAG-degrading_sulfatase"/>
</dbReference>
<dbReference type="GO" id="GO:0015024">
    <property type="term" value="F:glucuronate-2-sulfatase activity"/>
    <property type="evidence" value="ECO:0007669"/>
    <property type="project" value="TreeGrafter"/>
</dbReference>
<feature type="non-terminal residue" evidence="3">
    <location>
        <position position="1"/>
    </location>
</feature>
<reference evidence="3" key="1">
    <citation type="journal article" date="2014" name="Front. Microbiol.">
        <title>High frequency of phylogenetically diverse reductive dehalogenase-homologous genes in deep subseafloor sedimentary metagenomes.</title>
        <authorList>
            <person name="Kawai M."/>
            <person name="Futagami T."/>
            <person name="Toyoda A."/>
            <person name="Takaki Y."/>
            <person name="Nishi S."/>
            <person name="Hori S."/>
            <person name="Arai W."/>
            <person name="Tsubouchi T."/>
            <person name="Morono Y."/>
            <person name="Uchiyama I."/>
            <person name="Ito T."/>
            <person name="Fujiyama A."/>
            <person name="Inagaki F."/>
            <person name="Takami H."/>
        </authorList>
    </citation>
    <scope>NUCLEOTIDE SEQUENCE</scope>
    <source>
        <strain evidence="3">Expedition CK06-06</strain>
    </source>
</reference>
<dbReference type="Pfam" id="PF00884">
    <property type="entry name" value="Sulfatase"/>
    <property type="match status" value="1"/>
</dbReference>
<comment type="caution">
    <text evidence="3">The sequence shown here is derived from an EMBL/GenBank/DDBJ whole genome shotgun (WGS) entry which is preliminary data.</text>
</comment>
<dbReference type="GO" id="GO:0004065">
    <property type="term" value="F:arylsulfatase activity"/>
    <property type="evidence" value="ECO:0007669"/>
    <property type="project" value="TreeGrafter"/>
</dbReference>
<dbReference type="PANTHER" id="PTHR46615">
    <property type="entry name" value="ARYLSULFATASE K"/>
    <property type="match status" value="1"/>
</dbReference>
<evidence type="ECO:0000259" key="2">
    <source>
        <dbReference type="Pfam" id="PF00884"/>
    </source>
</evidence>
<sequence>DERTIGNELGREFACSENIDIQIGRVLKKLDEMGELENTYIFYTADHGIAIGRHGLQGKQNLYEHTWRVPFVVKGPGIKAGSRVHGNIYLLDVLGTMCDLAGINAPKTVESKSFKPVLEGKKNVVRDVLYGVYCGGTKPGMRSVRKGDWKLIKYDVMDRTVRKTQLFNLKDNPDELLKEHHDAAVVKLTGNTPKANQVNLTDDPKYADKLAEMEALLLSEMRRLDDPYRLWDQPDDGLTPPPAKLRKKKKKKN</sequence>
<name>X0V0Y3_9ZZZZ</name>
<evidence type="ECO:0000256" key="1">
    <source>
        <dbReference type="SAM" id="MobiDB-lite"/>
    </source>
</evidence>
<evidence type="ECO:0000313" key="3">
    <source>
        <dbReference type="EMBL" id="GAG11745.1"/>
    </source>
</evidence>
<dbReference type="InterPro" id="IPR000917">
    <property type="entry name" value="Sulfatase_N"/>
</dbReference>
<feature type="compositionally biased region" description="Basic residues" evidence="1">
    <location>
        <begin position="244"/>
        <end position="253"/>
    </location>
</feature>
<dbReference type="InterPro" id="IPR017850">
    <property type="entry name" value="Alkaline_phosphatase_core_sf"/>
</dbReference>
<feature type="region of interest" description="Disordered" evidence="1">
    <location>
        <begin position="228"/>
        <end position="253"/>
    </location>
</feature>
<dbReference type="Gene3D" id="3.40.720.10">
    <property type="entry name" value="Alkaline Phosphatase, subunit A"/>
    <property type="match status" value="1"/>
</dbReference>
<proteinExistence type="predicted"/>
<protein>
    <recommendedName>
        <fullName evidence="2">Sulfatase N-terminal domain-containing protein</fullName>
    </recommendedName>
</protein>
<dbReference type="EMBL" id="BARS01023459">
    <property type="protein sequence ID" value="GAG11745.1"/>
    <property type="molecule type" value="Genomic_DNA"/>
</dbReference>
<organism evidence="3">
    <name type="scientific">marine sediment metagenome</name>
    <dbReference type="NCBI Taxonomy" id="412755"/>
    <lineage>
        <taxon>unclassified sequences</taxon>
        <taxon>metagenomes</taxon>
        <taxon>ecological metagenomes</taxon>
    </lineage>
</organism>
<dbReference type="SUPFAM" id="SSF53649">
    <property type="entry name" value="Alkaline phosphatase-like"/>
    <property type="match status" value="1"/>
</dbReference>
<dbReference type="PANTHER" id="PTHR46615:SF1">
    <property type="entry name" value="ARYLSULFATASE K"/>
    <property type="match status" value="1"/>
</dbReference>